<gene>
    <name evidence="1" type="ORF">NGRA_3202</name>
</gene>
<sequence length="118" mass="13930">MKYVTAHSKEFKYKKEQELWCKLCRAKIDSSRRSVVENHRVSIKHETNLSILSSTVLPDNSNVLKDMTVNRNDFKDTLIKAAHVAADISLKKFRRPEIKELFTRWEKYLLNLLQDHIS</sequence>
<keyword evidence="2" id="KW-1185">Reference proteome</keyword>
<dbReference type="AlphaFoldDB" id="A0A9P6GW94"/>
<dbReference type="Proteomes" id="UP000740883">
    <property type="component" value="Unassembled WGS sequence"/>
</dbReference>
<name>A0A9P6GW94_9MICR</name>
<evidence type="ECO:0000313" key="1">
    <source>
        <dbReference type="EMBL" id="KAF9758247.1"/>
    </source>
</evidence>
<protein>
    <submittedName>
        <fullName evidence="1">Uncharacterized protein</fullName>
    </submittedName>
</protein>
<reference evidence="1 2" key="1">
    <citation type="journal article" date="2020" name="Genome Biol. Evol.">
        <title>Comparative genomics of strictly vertically transmitted, feminizing microsporidia endosymbionts of amphipod crustaceans.</title>
        <authorList>
            <person name="Cormier A."/>
            <person name="Chebbi M.A."/>
            <person name="Giraud I."/>
            <person name="Wattier R."/>
            <person name="Teixeira M."/>
            <person name="Gilbert C."/>
            <person name="Rigaud T."/>
            <person name="Cordaux R."/>
        </authorList>
    </citation>
    <scope>NUCLEOTIDE SEQUENCE [LARGE SCALE GENOMIC DNA]</scope>
    <source>
        <strain evidence="2">Ou3-Ou53</strain>
        <tissue evidence="1">Meronts</tissue>
    </source>
</reference>
<dbReference type="EMBL" id="SBJO01000663">
    <property type="protein sequence ID" value="KAF9758247.1"/>
    <property type="molecule type" value="Genomic_DNA"/>
</dbReference>
<organism evidence="1 2">
    <name type="scientific">Nosema granulosis</name>
    <dbReference type="NCBI Taxonomy" id="83296"/>
    <lineage>
        <taxon>Eukaryota</taxon>
        <taxon>Fungi</taxon>
        <taxon>Fungi incertae sedis</taxon>
        <taxon>Microsporidia</taxon>
        <taxon>Nosematidae</taxon>
        <taxon>Nosema</taxon>
    </lineage>
</organism>
<evidence type="ECO:0000313" key="2">
    <source>
        <dbReference type="Proteomes" id="UP000740883"/>
    </source>
</evidence>
<proteinExistence type="predicted"/>
<dbReference type="OrthoDB" id="2349701at2759"/>
<accession>A0A9P6GW94</accession>
<comment type="caution">
    <text evidence="1">The sequence shown here is derived from an EMBL/GenBank/DDBJ whole genome shotgun (WGS) entry which is preliminary data.</text>
</comment>